<dbReference type="PANTHER" id="PTHR11941">
    <property type="entry name" value="ENOYL-COA HYDRATASE-RELATED"/>
    <property type="match status" value="1"/>
</dbReference>
<dbReference type="SUPFAM" id="SSF52096">
    <property type="entry name" value="ClpP/crotonase"/>
    <property type="match status" value="1"/>
</dbReference>
<dbReference type="CDD" id="cd06558">
    <property type="entry name" value="crotonase-like"/>
    <property type="match status" value="1"/>
</dbReference>
<dbReference type="PANTHER" id="PTHR11941:SF75">
    <property type="entry name" value="ENOYL-COA HYDRATASE_ISOMERASE FAMILY PROTEIN"/>
    <property type="match status" value="1"/>
</dbReference>
<evidence type="ECO:0008006" key="4">
    <source>
        <dbReference type="Google" id="ProtNLM"/>
    </source>
</evidence>
<dbReference type="InterPro" id="IPR001753">
    <property type="entry name" value="Enoyl-CoA_hydra/iso"/>
</dbReference>
<protein>
    <recommendedName>
        <fullName evidence="4">Enoyl-CoA hydratase</fullName>
    </recommendedName>
</protein>
<dbReference type="HOGENOM" id="CLU_009834_3_2_7"/>
<dbReference type="Proteomes" id="UP000019141">
    <property type="component" value="Unassembled WGS sequence"/>
</dbReference>
<dbReference type="Pfam" id="PF00378">
    <property type="entry name" value="ECH_1"/>
    <property type="match status" value="1"/>
</dbReference>
<dbReference type="EMBL" id="AZHW01000448">
    <property type="protein sequence ID" value="ETW99423.1"/>
    <property type="molecule type" value="Genomic_DNA"/>
</dbReference>
<evidence type="ECO:0000313" key="3">
    <source>
        <dbReference type="Proteomes" id="UP000019141"/>
    </source>
</evidence>
<dbReference type="GO" id="GO:0006635">
    <property type="term" value="P:fatty acid beta-oxidation"/>
    <property type="evidence" value="ECO:0007669"/>
    <property type="project" value="TreeGrafter"/>
</dbReference>
<evidence type="ECO:0000313" key="2">
    <source>
        <dbReference type="EMBL" id="ETW99423.1"/>
    </source>
</evidence>
<reference evidence="2 3" key="1">
    <citation type="journal article" date="2014" name="Nature">
        <title>An environmental bacterial taxon with a large and distinct metabolic repertoire.</title>
        <authorList>
            <person name="Wilson M.C."/>
            <person name="Mori T."/>
            <person name="Ruckert C."/>
            <person name="Uria A.R."/>
            <person name="Helf M.J."/>
            <person name="Takada K."/>
            <person name="Gernert C."/>
            <person name="Steffens U.A."/>
            <person name="Heycke N."/>
            <person name="Schmitt S."/>
            <person name="Rinke C."/>
            <person name="Helfrich E.J."/>
            <person name="Brachmann A.O."/>
            <person name="Gurgui C."/>
            <person name="Wakimoto T."/>
            <person name="Kracht M."/>
            <person name="Crusemann M."/>
            <person name="Hentschel U."/>
            <person name="Abe I."/>
            <person name="Matsunaga S."/>
            <person name="Kalinowski J."/>
            <person name="Takeyama H."/>
            <person name="Piel J."/>
        </authorList>
    </citation>
    <scope>NUCLEOTIDE SEQUENCE [LARGE SCALE GENOMIC DNA]</scope>
    <source>
        <strain evidence="3">TSY1</strain>
    </source>
</reference>
<dbReference type="InterPro" id="IPR029045">
    <property type="entry name" value="ClpP/crotonase-like_dom_sf"/>
</dbReference>
<dbReference type="FunFam" id="3.90.226.10:FF:000049">
    <property type="entry name" value="Enoyl-CoA delta isomerase 3"/>
    <property type="match status" value="1"/>
</dbReference>
<sequence>MIDLERHGDIFTLTMNDGENRWNTTFVRAFSDALDTVEASDGPAALVTTAASDKFFSNGLDLEWRKSEGPHRGGDRSVFGEEFMALMGRLITFPMPTVCAINGHAFGAGFMAALCHDVRMMRSDRGFICANEMQLGMIIPPPELALFRHKIPMNAFFETVQLARRWTGPDALAAGIVQQVASRETLLETAVERATELAPLGANRKVYGAQKESMYGENAALNNPHGPAYMLRHSAQYRH</sequence>
<gene>
    <name evidence="2" type="ORF">ETSY1_15085</name>
</gene>
<dbReference type="Gene3D" id="3.90.226.10">
    <property type="entry name" value="2-enoyl-CoA Hydratase, Chain A, domain 1"/>
    <property type="match status" value="1"/>
</dbReference>
<dbReference type="AlphaFoldDB" id="W4LMV9"/>
<name>W4LMV9_ENTF1</name>
<proteinExistence type="predicted"/>
<keyword evidence="1" id="KW-0443">Lipid metabolism</keyword>
<keyword evidence="3" id="KW-1185">Reference proteome</keyword>
<organism evidence="2 3">
    <name type="scientific">Entotheonella factor</name>
    <dbReference type="NCBI Taxonomy" id="1429438"/>
    <lineage>
        <taxon>Bacteria</taxon>
        <taxon>Pseudomonadati</taxon>
        <taxon>Nitrospinota/Tectimicrobiota group</taxon>
        <taxon>Candidatus Tectimicrobiota</taxon>
        <taxon>Candidatus Entotheonellia</taxon>
        <taxon>Candidatus Entotheonellales</taxon>
        <taxon>Candidatus Entotheonellaceae</taxon>
        <taxon>Candidatus Entotheonella</taxon>
    </lineage>
</organism>
<evidence type="ECO:0000256" key="1">
    <source>
        <dbReference type="ARBA" id="ARBA00023098"/>
    </source>
</evidence>
<accession>W4LMV9</accession>
<comment type="caution">
    <text evidence="2">The sequence shown here is derived from an EMBL/GenBank/DDBJ whole genome shotgun (WGS) entry which is preliminary data.</text>
</comment>
<dbReference type="GO" id="GO:0004165">
    <property type="term" value="F:delta(3)-delta(2)-enoyl-CoA isomerase activity"/>
    <property type="evidence" value="ECO:0007669"/>
    <property type="project" value="TreeGrafter"/>
</dbReference>